<keyword evidence="1" id="KW-0732">Signal</keyword>
<evidence type="ECO:0000313" key="3">
    <source>
        <dbReference type="Proteomes" id="UP000003730"/>
    </source>
</evidence>
<dbReference type="STRING" id="1046627.BZARG_1331"/>
<evidence type="ECO:0000256" key="1">
    <source>
        <dbReference type="SAM" id="SignalP"/>
    </source>
</evidence>
<gene>
    <name evidence="2" type="ORF">BZARG_1331</name>
</gene>
<dbReference type="eggNOG" id="COG3637">
    <property type="taxonomic scope" value="Bacteria"/>
</dbReference>
<dbReference type="Proteomes" id="UP000003730">
    <property type="component" value="Unassembled WGS sequence"/>
</dbReference>
<dbReference type="AlphaFoldDB" id="G2EDI1"/>
<accession>G2EDI1</accession>
<evidence type="ECO:0000313" key="2">
    <source>
        <dbReference type="EMBL" id="EGV43500.1"/>
    </source>
</evidence>
<comment type="caution">
    <text evidence="2">The sequence shown here is derived from an EMBL/GenBank/DDBJ whole genome shotgun (WGS) entry which is preliminary data.</text>
</comment>
<feature type="chain" id="PRO_5003428592" evidence="1">
    <location>
        <begin position="20"/>
        <end position="263"/>
    </location>
</feature>
<reference evidence="2 3" key="1">
    <citation type="journal article" date="2008" name="Int. J. Syst. Evol. Microbiol.">
        <title>Bizionia argentinensis sp. nov., isolated from surface marine water in Antarctica.</title>
        <authorList>
            <person name="Bercovich A."/>
            <person name="Vazquez S.C."/>
            <person name="Yankilevich P."/>
            <person name="Coria S.H."/>
            <person name="Foti M."/>
            <person name="Hernandez E."/>
            <person name="Vidal A."/>
            <person name="Ruberto L."/>
            <person name="Melo C."/>
            <person name="Marenssi S."/>
            <person name="Criscuolo M."/>
            <person name="Memoli M."/>
            <person name="Arguelles M."/>
            <person name="Mac Cormack W.P."/>
        </authorList>
    </citation>
    <scope>NUCLEOTIDE SEQUENCE [LARGE SCALE GENOMIC DNA]</scope>
    <source>
        <strain evidence="2 3">JUB59</strain>
    </source>
</reference>
<dbReference type="OrthoDB" id="9809066at2"/>
<protein>
    <submittedName>
        <fullName evidence="2">Neuromedin U</fullName>
    </submittedName>
</protein>
<keyword evidence="3" id="KW-1185">Reference proteome</keyword>
<dbReference type="RefSeq" id="WP_008637119.1">
    <property type="nucleotide sequence ID" value="NZ_AFXZ01000025.1"/>
</dbReference>
<dbReference type="EMBL" id="AFXZ01000025">
    <property type="protein sequence ID" value="EGV43500.1"/>
    <property type="molecule type" value="Genomic_DNA"/>
</dbReference>
<name>G2EDI1_9FLAO</name>
<feature type="signal peptide" evidence="1">
    <location>
        <begin position="1"/>
        <end position="19"/>
    </location>
</feature>
<organism evidence="2 3">
    <name type="scientific">Bizionia argentinensis JUB59</name>
    <dbReference type="NCBI Taxonomy" id="1046627"/>
    <lineage>
        <taxon>Bacteria</taxon>
        <taxon>Pseudomonadati</taxon>
        <taxon>Bacteroidota</taxon>
        <taxon>Flavobacteriia</taxon>
        <taxon>Flavobacteriales</taxon>
        <taxon>Flavobacteriaceae</taxon>
        <taxon>Bizionia</taxon>
    </lineage>
</organism>
<sequence length="263" mass="29618">MRKLVFFAFFITYCTILTAQIQDNYSPFDDGKLLRDKIQNPIANMLSVPVSYHLYLGDRNTNIIYFEPIIPITIFKKWQVITKTVIPLMNIPTRSGYKNGLGNVKFISTITSAKKKGFSWGFGPAIMFPAVKEILGNNKLSIGPSIIALKQTNGLTYGLAVQNYFSIVGSHTKPDVNILEAQIMVSQNFLDHWYVYTNPHITVNWNAISNKQWSVPLGVGIGKLIPNRYLPINLKAGVYKFVSHPTNADWLVQAQATFIINSK</sequence>
<proteinExistence type="predicted"/>